<organism evidence="1 2">
    <name type="scientific">Handroanthus impetiginosus</name>
    <dbReference type="NCBI Taxonomy" id="429701"/>
    <lineage>
        <taxon>Eukaryota</taxon>
        <taxon>Viridiplantae</taxon>
        <taxon>Streptophyta</taxon>
        <taxon>Embryophyta</taxon>
        <taxon>Tracheophyta</taxon>
        <taxon>Spermatophyta</taxon>
        <taxon>Magnoliopsida</taxon>
        <taxon>eudicotyledons</taxon>
        <taxon>Gunneridae</taxon>
        <taxon>Pentapetalae</taxon>
        <taxon>asterids</taxon>
        <taxon>lamiids</taxon>
        <taxon>Lamiales</taxon>
        <taxon>Bignoniaceae</taxon>
        <taxon>Crescentiina</taxon>
        <taxon>Tabebuia alliance</taxon>
        <taxon>Handroanthus</taxon>
    </lineage>
</organism>
<evidence type="ECO:0000313" key="1">
    <source>
        <dbReference type="EMBL" id="PIN24907.1"/>
    </source>
</evidence>
<reference evidence="2" key="1">
    <citation type="journal article" date="2018" name="Gigascience">
        <title>Genome assembly of the Pink Ipe (Handroanthus impetiginosus, Bignoniaceae), a highly valued, ecologically keystone Neotropical timber forest tree.</title>
        <authorList>
            <person name="Silva-Junior O.B."/>
            <person name="Grattapaglia D."/>
            <person name="Novaes E."/>
            <person name="Collevatti R.G."/>
        </authorList>
    </citation>
    <scope>NUCLEOTIDE SEQUENCE [LARGE SCALE GENOMIC DNA]</scope>
    <source>
        <strain evidence="2">cv. UFG-1</strain>
    </source>
</reference>
<accession>A0A2G9I566</accession>
<dbReference type="EMBL" id="NKXS01000343">
    <property type="protein sequence ID" value="PIN24907.1"/>
    <property type="molecule type" value="Genomic_DNA"/>
</dbReference>
<gene>
    <name evidence="1" type="ORF">CDL12_02372</name>
</gene>
<keyword evidence="2" id="KW-1185">Reference proteome</keyword>
<name>A0A2G9I566_9LAMI</name>
<proteinExistence type="predicted"/>
<protein>
    <submittedName>
        <fullName evidence="1">Uncharacterized protein</fullName>
    </submittedName>
</protein>
<sequence length="53" mass="6604">MTGVYLFVQVCSDITISYCFEFPFHTYRLWMFMYDDLSMDHIRWLTYWQGTIM</sequence>
<comment type="caution">
    <text evidence="1">The sequence shown here is derived from an EMBL/GenBank/DDBJ whole genome shotgun (WGS) entry which is preliminary data.</text>
</comment>
<evidence type="ECO:0000313" key="2">
    <source>
        <dbReference type="Proteomes" id="UP000231279"/>
    </source>
</evidence>
<dbReference type="Proteomes" id="UP000231279">
    <property type="component" value="Unassembled WGS sequence"/>
</dbReference>
<dbReference type="AlphaFoldDB" id="A0A2G9I566"/>